<feature type="region of interest" description="Disordered" evidence="1">
    <location>
        <begin position="1"/>
        <end position="26"/>
    </location>
</feature>
<sequence>MAPSDRPDPRGTAEDERQNSEDREDEAHALVRAAASRLYAEAPADFIATRTALVKEAKAAGAKDVAKEIGALRKPSVAAWFINQVAHAQHPVIAELADLGARLRQATSTLDAAAITSMRGDRDAVLADLVRAVHEVADDQEQSVSASVEAEVRDTGIAALADEAAEEVLRSGTMTRALAYAGFGEVDLSQSAATTSTGVVLTSIPGGRKKSDKAERAQQASDAPTAEEDTTDEVEVEEDSEAAELAEVEEDSEAAELVEDENESGDGDDHDVEDNEDDEDSEDDDDGADALAEAAAEEEHERRIAQAEQAVDSASREIGRRRAALDAARNRSDATRQRIQKLEAQLERARADDDDALDKVSQAVAAAKRAEADLKTARAALSDLSEQAEQTPQPEPTE</sequence>
<feature type="compositionally biased region" description="Acidic residues" evidence="1">
    <location>
        <begin position="225"/>
        <end position="288"/>
    </location>
</feature>
<protein>
    <recommendedName>
        <fullName evidence="4">Transposase</fullName>
    </recommendedName>
</protein>
<dbReference type="Proteomes" id="UP001056535">
    <property type="component" value="Chromosome"/>
</dbReference>
<name>A0ABY4YHR4_9MICO</name>
<feature type="region of interest" description="Disordered" evidence="1">
    <location>
        <begin position="378"/>
        <end position="398"/>
    </location>
</feature>
<keyword evidence="3" id="KW-1185">Reference proteome</keyword>
<organism evidence="2 3">
    <name type="scientific">Ornithinimicrobium cryptoxanthini</name>
    <dbReference type="NCBI Taxonomy" id="2934161"/>
    <lineage>
        <taxon>Bacteria</taxon>
        <taxon>Bacillati</taxon>
        <taxon>Actinomycetota</taxon>
        <taxon>Actinomycetes</taxon>
        <taxon>Micrococcales</taxon>
        <taxon>Ornithinimicrobiaceae</taxon>
        <taxon>Ornithinimicrobium</taxon>
    </lineage>
</organism>
<evidence type="ECO:0008006" key="4">
    <source>
        <dbReference type="Google" id="ProtNLM"/>
    </source>
</evidence>
<gene>
    <name evidence="2" type="ORF">NF557_16750</name>
</gene>
<evidence type="ECO:0000256" key="1">
    <source>
        <dbReference type="SAM" id="MobiDB-lite"/>
    </source>
</evidence>
<dbReference type="RefSeq" id="WP_252620909.1">
    <property type="nucleotide sequence ID" value="NZ_CP099490.1"/>
</dbReference>
<proteinExistence type="predicted"/>
<evidence type="ECO:0000313" key="3">
    <source>
        <dbReference type="Proteomes" id="UP001056535"/>
    </source>
</evidence>
<accession>A0ABY4YHR4</accession>
<feature type="region of interest" description="Disordered" evidence="1">
    <location>
        <begin position="201"/>
        <end position="337"/>
    </location>
</feature>
<evidence type="ECO:0000313" key="2">
    <source>
        <dbReference type="EMBL" id="USQ76214.1"/>
    </source>
</evidence>
<dbReference type="EMBL" id="CP099490">
    <property type="protein sequence ID" value="USQ76214.1"/>
    <property type="molecule type" value="Genomic_DNA"/>
</dbReference>
<reference evidence="2" key="1">
    <citation type="submission" date="2022-06" db="EMBL/GenBank/DDBJ databases">
        <title>Ornithinimicrobium JY.X270.</title>
        <authorList>
            <person name="Huang Y."/>
        </authorList>
    </citation>
    <scope>NUCLEOTIDE SEQUENCE</scope>
    <source>
        <strain evidence="2">JY.X270</strain>
    </source>
</reference>
<feature type="compositionally biased region" description="Basic and acidic residues" evidence="1">
    <location>
        <begin position="314"/>
        <end position="337"/>
    </location>
</feature>